<dbReference type="InterPro" id="IPR006566">
    <property type="entry name" value="FBD"/>
</dbReference>
<dbReference type="InterPro" id="IPR036047">
    <property type="entry name" value="F-box-like_dom_sf"/>
</dbReference>
<evidence type="ECO:0000313" key="3">
    <source>
        <dbReference type="Proteomes" id="UP000426265"/>
    </source>
</evidence>
<dbReference type="CDD" id="cd22160">
    <property type="entry name" value="F-box_AtFBL13-like"/>
    <property type="match status" value="1"/>
</dbReference>
<organism evidence="2 3">
    <name type="scientific">Arabidopsis thaliana</name>
    <name type="common">Mouse-ear cress</name>
    <dbReference type="NCBI Taxonomy" id="3702"/>
    <lineage>
        <taxon>Eukaryota</taxon>
        <taxon>Viridiplantae</taxon>
        <taxon>Streptophyta</taxon>
        <taxon>Embryophyta</taxon>
        <taxon>Tracheophyta</taxon>
        <taxon>Spermatophyta</taxon>
        <taxon>Magnoliopsida</taxon>
        <taxon>eudicotyledons</taxon>
        <taxon>Gunneridae</taxon>
        <taxon>Pentapetalae</taxon>
        <taxon>rosids</taxon>
        <taxon>malvids</taxon>
        <taxon>Brassicales</taxon>
        <taxon>Brassicaceae</taxon>
        <taxon>Camelineae</taxon>
        <taxon>Arabidopsis</taxon>
    </lineage>
</organism>
<gene>
    <name evidence="2" type="ORF">AN1_LOCUS23000</name>
</gene>
<dbReference type="InterPro" id="IPR055411">
    <property type="entry name" value="LRR_FXL15/At3g58940/PEG3-like"/>
</dbReference>
<dbReference type="PROSITE" id="PS50181">
    <property type="entry name" value="FBOX"/>
    <property type="match status" value="1"/>
</dbReference>
<dbReference type="Pfam" id="PF08387">
    <property type="entry name" value="FBD"/>
    <property type="match status" value="1"/>
</dbReference>
<dbReference type="ExpressionAtlas" id="A0A654G376">
    <property type="expression patterns" value="baseline and differential"/>
</dbReference>
<accession>A0A654G376</accession>
<dbReference type="InterPro" id="IPR032675">
    <property type="entry name" value="LRR_dom_sf"/>
</dbReference>
<dbReference type="Proteomes" id="UP000426265">
    <property type="component" value="Unassembled WGS sequence"/>
</dbReference>
<name>A0A654G376_ARATH</name>
<sequence length="763" mass="87747">MSERVSMNIVFFISIILPPEEESDLNSNSVLRNLKDSVIAFNSCLHFQSLRKALTMTTEKIKPFFVNALKRVPSGLSSYVHSSFAIKPIEMKLAMYFAKNSVILKRLVIRLRGSIEEDNHAVLRDLLRLPRRSGICEIEVVGPEEKICLDKLSILKDVNDKSCVTRWIDFVATPKLKDLDVEFGPLKRECLEVMPVSLYICQTLLYLRLHRYCLVVSSLFHYLVSGLDGFLSFAPQFLLSSLEFVEIKSIHHCHLCEKKLALCTLQKTLQSSRNLFCVRAVPFEKKIYSHFRGYLAHVKLSMLLTFKMTYLVYVSRVKQTMSTKRGVTSQDSISLLPDDLLCRILSNLPTKVAVRTSVLSKRWKRFSLSVPLLEFNVSEFHGYYEFARVVHGFLDTSRETCIHKLKLAFEKKQHDRSYLTQWIHNAVKRKVQHLDIGRWSYLGQELIPHSLYTCETLVSLRLHNVSLPDFDHVSLPRLKTMHLIDNIYPNDALLENLISSCPVLEDLNVSRDVENIVKVLRVRSLSLKSLILALDGDRYGDIEDDSWEVVIDAPRLSYLSLRDDQSKSFVLSSVTSPAKVDIDVTFDVVRSVLKNFLLTRSVVRNFFTRLSSVRDMTMSGTTLKVLSRYMRHEPLPQFPNMIQFYAVFCNSDLEKLPNFLESCPNLKSLVLELEEFKKNDLLILSSSIPKCLRSSLEHVEIHTPISGAEAEMKLVKYFLENSAVLKKFTLQLGCKRMDEESIIFKELLRFRRCSASCEVVVEV</sequence>
<dbReference type="Gene3D" id="1.20.1280.50">
    <property type="match status" value="1"/>
</dbReference>
<dbReference type="Pfam" id="PF24758">
    <property type="entry name" value="LRR_At5g56370"/>
    <property type="match status" value="1"/>
</dbReference>
<dbReference type="SUPFAM" id="SSF81383">
    <property type="entry name" value="F-box domain"/>
    <property type="match status" value="1"/>
</dbReference>
<dbReference type="SMART" id="SM00579">
    <property type="entry name" value="FBD"/>
    <property type="match status" value="2"/>
</dbReference>
<dbReference type="InterPro" id="IPR001810">
    <property type="entry name" value="F-box_dom"/>
</dbReference>
<dbReference type="EMBL" id="CACRSJ010000110">
    <property type="protein sequence ID" value="VYS67601.1"/>
    <property type="molecule type" value="Genomic_DNA"/>
</dbReference>
<dbReference type="AlphaFoldDB" id="A0A654G376"/>
<evidence type="ECO:0000259" key="1">
    <source>
        <dbReference type="PROSITE" id="PS50181"/>
    </source>
</evidence>
<reference evidence="2 3" key="1">
    <citation type="submission" date="2019-11" db="EMBL/GenBank/DDBJ databases">
        <authorList>
            <person name="Jiao W.-B."/>
            <person name="Schneeberger K."/>
        </authorList>
    </citation>
    <scope>NUCLEOTIDE SEQUENCE [LARGE SCALE GENOMIC DNA]</scope>
    <source>
        <strain evidence="3">cv. An-1</strain>
    </source>
</reference>
<dbReference type="InterPro" id="IPR053781">
    <property type="entry name" value="F-box_AtFBL13-like"/>
</dbReference>
<dbReference type="Pfam" id="PF00646">
    <property type="entry name" value="F-box"/>
    <property type="match status" value="1"/>
</dbReference>
<dbReference type="SUPFAM" id="SSF52047">
    <property type="entry name" value="RNI-like"/>
    <property type="match status" value="1"/>
</dbReference>
<dbReference type="PANTHER" id="PTHR31900:SF33">
    <property type="entry name" value="PROTEIN WITH RNI-LIKE_FBD-LIKE DOMAIN"/>
    <property type="match status" value="1"/>
</dbReference>
<proteinExistence type="predicted"/>
<dbReference type="SMART" id="SM00256">
    <property type="entry name" value="FBOX"/>
    <property type="match status" value="1"/>
</dbReference>
<dbReference type="InterPro" id="IPR050232">
    <property type="entry name" value="FBL13/AtMIF1-like"/>
</dbReference>
<feature type="domain" description="F-box" evidence="1">
    <location>
        <begin position="330"/>
        <end position="366"/>
    </location>
</feature>
<protein>
    <recommendedName>
        <fullName evidence="1">F-box domain-containing protein</fullName>
    </recommendedName>
</protein>
<dbReference type="PANTHER" id="PTHR31900">
    <property type="entry name" value="F-BOX/RNI SUPERFAMILY PROTEIN-RELATED"/>
    <property type="match status" value="1"/>
</dbReference>
<evidence type="ECO:0000313" key="2">
    <source>
        <dbReference type="EMBL" id="VYS67601.1"/>
    </source>
</evidence>
<dbReference type="Gene3D" id="3.80.10.10">
    <property type="entry name" value="Ribonuclease Inhibitor"/>
    <property type="match status" value="1"/>
</dbReference>